<sequence length="216" mass="23691">MVNIARMRKTVVIGYEQNKGLWDPFSNNELVFSENFDDNQSSGVSNCNNQDGDTVVDQSSGATDVGIDGSPSLDATISHQESISSRLGSFGAICEEIKWFKTNGVPERKSNASSHQPVAATVRLTIPAGGAKPGPLVVGGLQGNMDMGKINNNHHMTLINLFHDLPTDDNWYWLGVGVLLLYDLAFNIILTLSLAYLNLKCHLFIFPSLTFFLEVW</sequence>
<evidence type="ECO:0000313" key="4">
    <source>
        <dbReference type="Proteomes" id="UP001177003"/>
    </source>
</evidence>
<evidence type="ECO:0000313" key="3">
    <source>
        <dbReference type="EMBL" id="CAI9276513.1"/>
    </source>
</evidence>
<proteinExistence type="predicted"/>
<dbReference type="Proteomes" id="UP001177003">
    <property type="component" value="Chromosome 3"/>
</dbReference>
<accession>A0AA35YMD5</accession>
<keyword evidence="4" id="KW-1185">Reference proteome</keyword>
<protein>
    <recommendedName>
        <fullName evidence="2">Plant PDR ABC transporter associated domain-containing protein</fullName>
    </recommendedName>
</protein>
<gene>
    <name evidence="3" type="ORF">LSALG_LOCUS16487</name>
</gene>
<dbReference type="AlphaFoldDB" id="A0AA35YMD5"/>
<keyword evidence="1" id="KW-0812">Transmembrane</keyword>
<organism evidence="3 4">
    <name type="scientific">Lactuca saligna</name>
    <name type="common">Willowleaf lettuce</name>
    <dbReference type="NCBI Taxonomy" id="75948"/>
    <lineage>
        <taxon>Eukaryota</taxon>
        <taxon>Viridiplantae</taxon>
        <taxon>Streptophyta</taxon>
        <taxon>Embryophyta</taxon>
        <taxon>Tracheophyta</taxon>
        <taxon>Spermatophyta</taxon>
        <taxon>Magnoliopsida</taxon>
        <taxon>eudicotyledons</taxon>
        <taxon>Gunneridae</taxon>
        <taxon>Pentapetalae</taxon>
        <taxon>asterids</taxon>
        <taxon>campanulids</taxon>
        <taxon>Asterales</taxon>
        <taxon>Asteraceae</taxon>
        <taxon>Cichorioideae</taxon>
        <taxon>Cichorieae</taxon>
        <taxon>Lactucinae</taxon>
        <taxon>Lactuca</taxon>
    </lineage>
</organism>
<dbReference type="InterPro" id="IPR013581">
    <property type="entry name" value="PDR_assoc"/>
</dbReference>
<dbReference type="Pfam" id="PF08370">
    <property type="entry name" value="PDR_assoc"/>
    <property type="match status" value="1"/>
</dbReference>
<keyword evidence="1" id="KW-0472">Membrane</keyword>
<name>A0AA35YMD5_LACSI</name>
<feature type="domain" description="Plant PDR ABC transporter associated" evidence="2">
    <location>
        <begin position="163"/>
        <end position="198"/>
    </location>
</feature>
<reference evidence="3" key="1">
    <citation type="submission" date="2023-04" db="EMBL/GenBank/DDBJ databases">
        <authorList>
            <person name="Vijverberg K."/>
            <person name="Xiong W."/>
            <person name="Schranz E."/>
        </authorList>
    </citation>
    <scope>NUCLEOTIDE SEQUENCE</scope>
</reference>
<feature type="transmembrane region" description="Helical" evidence="1">
    <location>
        <begin position="171"/>
        <end position="197"/>
    </location>
</feature>
<dbReference type="EMBL" id="OX465079">
    <property type="protein sequence ID" value="CAI9276513.1"/>
    <property type="molecule type" value="Genomic_DNA"/>
</dbReference>
<keyword evidence="1" id="KW-1133">Transmembrane helix</keyword>
<evidence type="ECO:0000256" key="1">
    <source>
        <dbReference type="SAM" id="Phobius"/>
    </source>
</evidence>
<evidence type="ECO:0000259" key="2">
    <source>
        <dbReference type="Pfam" id="PF08370"/>
    </source>
</evidence>